<evidence type="ECO:0000256" key="5">
    <source>
        <dbReference type="ARBA" id="ARBA00022679"/>
    </source>
</evidence>
<dbReference type="Pfam" id="PF01202">
    <property type="entry name" value="SKI"/>
    <property type="match status" value="1"/>
</dbReference>
<dbReference type="GO" id="GO:0009073">
    <property type="term" value="P:aromatic amino acid family biosynthetic process"/>
    <property type="evidence" value="ECO:0007669"/>
    <property type="project" value="UniProtKB-KW"/>
</dbReference>
<dbReference type="GO" id="GO:0005829">
    <property type="term" value="C:cytosol"/>
    <property type="evidence" value="ECO:0007669"/>
    <property type="project" value="TreeGrafter"/>
</dbReference>
<evidence type="ECO:0000256" key="6">
    <source>
        <dbReference type="ARBA" id="ARBA00022741"/>
    </source>
</evidence>
<comment type="caution">
    <text evidence="11">The sequence shown here is derived from an EMBL/GenBank/DDBJ whole genome shotgun (WGS) entry which is preliminary data.</text>
</comment>
<dbReference type="InterPro" id="IPR023000">
    <property type="entry name" value="Shikimate_kinase_CS"/>
</dbReference>
<evidence type="ECO:0000256" key="9">
    <source>
        <dbReference type="ARBA" id="ARBA00023141"/>
    </source>
</evidence>
<dbReference type="SUPFAM" id="SSF52540">
    <property type="entry name" value="P-loop containing nucleoside triphosphate hydrolases"/>
    <property type="match status" value="1"/>
</dbReference>
<keyword evidence="4" id="KW-0028">Amino-acid biosynthesis</keyword>
<evidence type="ECO:0000256" key="10">
    <source>
        <dbReference type="ARBA" id="ARBA00048567"/>
    </source>
</evidence>
<protein>
    <recommendedName>
        <fullName evidence="3">shikimate kinase</fullName>
        <ecNumber evidence="3">2.7.1.71</ecNumber>
    </recommendedName>
</protein>
<evidence type="ECO:0000256" key="4">
    <source>
        <dbReference type="ARBA" id="ARBA00022605"/>
    </source>
</evidence>
<dbReference type="PROSITE" id="PS01128">
    <property type="entry name" value="SHIKIMATE_KINASE"/>
    <property type="match status" value="1"/>
</dbReference>
<accession>A0A1J5PS04</accession>
<evidence type="ECO:0000256" key="3">
    <source>
        <dbReference type="ARBA" id="ARBA00012154"/>
    </source>
</evidence>
<keyword evidence="7 11" id="KW-0418">Kinase</keyword>
<dbReference type="HAMAP" id="MF_00109">
    <property type="entry name" value="Shikimate_kinase"/>
    <property type="match status" value="1"/>
</dbReference>
<dbReference type="InterPro" id="IPR027417">
    <property type="entry name" value="P-loop_NTPase"/>
</dbReference>
<comment type="pathway">
    <text evidence="1">Metabolic intermediate biosynthesis; chorismate biosynthesis; chorismate from D-erythrose 4-phosphate and phosphoenolpyruvate: step 5/7.</text>
</comment>
<name>A0A1J5PS04_9ZZZZ</name>
<dbReference type="EMBL" id="MLJW01004159">
    <property type="protein sequence ID" value="OIQ70527.1"/>
    <property type="molecule type" value="Genomic_DNA"/>
</dbReference>
<dbReference type="GO" id="GO:0009423">
    <property type="term" value="P:chorismate biosynthetic process"/>
    <property type="evidence" value="ECO:0007669"/>
    <property type="project" value="UniProtKB-UniPathway"/>
</dbReference>
<comment type="similarity">
    <text evidence="2">Belongs to the shikimate kinase family.</text>
</comment>
<evidence type="ECO:0000256" key="8">
    <source>
        <dbReference type="ARBA" id="ARBA00022840"/>
    </source>
</evidence>
<evidence type="ECO:0000256" key="7">
    <source>
        <dbReference type="ARBA" id="ARBA00022777"/>
    </source>
</evidence>
<comment type="catalytic activity">
    <reaction evidence="10">
        <text>shikimate + ATP = 3-phosphoshikimate + ADP + H(+)</text>
        <dbReference type="Rhea" id="RHEA:13121"/>
        <dbReference type="ChEBI" id="CHEBI:15378"/>
        <dbReference type="ChEBI" id="CHEBI:30616"/>
        <dbReference type="ChEBI" id="CHEBI:36208"/>
        <dbReference type="ChEBI" id="CHEBI:145989"/>
        <dbReference type="ChEBI" id="CHEBI:456216"/>
        <dbReference type="EC" id="2.7.1.71"/>
    </reaction>
</comment>
<dbReference type="CDD" id="cd00464">
    <property type="entry name" value="SK"/>
    <property type="match status" value="1"/>
</dbReference>
<dbReference type="AlphaFoldDB" id="A0A1J5PS04"/>
<dbReference type="PANTHER" id="PTHR21087">
    <property type="entry name" value="SHIKIMATE KINASE"/>
    <property type="match status" value="1"/>
</dbReference>
<dbReference type="PRINTS" id="PR01100">
    <property type="entry name" value="SHIKIMTKNASE"/>
</dbReference>
<keyword evidence="8" id="KW-0067">ATP-binding</keyword>
<organism evidence="11">
    <name type="scientific">mine drainage metagenome</name>
    <dbReference type="NCBI Taxonomy" id="410659"/>
    <lineage>
        <taxon>unclassified sequences</taxon>
        <taxon>metagenomes</taxon>
        <taxon>ecological metagenomes</taxon>
    </lineage>
</organism>
<gene>
    <name evidence="11" type="primary">aroK_10</name>
    <name evidence="11" type="ORF">GALL_478600</name>
</gene>
<dbReference type="GO" id="GO:0004765">
    <property type="term" value="F:shikimate kinase activity"/>
    <property type="evidence" value="ECO:0007669"/>
    <property type="project" value="UniProtKB-EC"/>
</dbReference>
<evidence type="ECO:0000256" key="2">
    <source>
        <dbReference type="ARBA" id="ARBA00006997"/>
    </source>
</evidence>
<reference evidence="11" key="1">
    <citation type="submission" date="2016-10" db="EMBL/GenBank/DDBJ databases">
        <title>Sequence of Gallionella enrichment culture.</title>
        <authorList>
            <person name="Poehlein A."/>
            <person name="Muehling M."/>
            <person name="Daniel R."/>
        </authorList>
    </citation>
    <scope>NUCLEOTIDE SEQUENCE</scope>
</reference>
<proteinExistence type="inferred from homology"/>
<dbReference type="Gene3D" id="3.40.50.300">
    <property type="entry name" value="P-loop containing nucleotide triphosphate hydrolases"/>
    <property type="match status" value="1"/>
</dbReference>
<dbReference type="EC" id="2.7.1.71" evidence="3"/>
<evidence type="ECO:0000256" key="1">
    <source>
        <dbReference type="ARBA" id="ARBA00004842"/>
    </source>
</evidence>
<dbReference type="GO" id="GO:0008652">
    <property type="term" value="P:amino acid biosynthetic process"/>
    <property type="evidence" value="ECO:0007669"/>
    <property type="project" value="UniProtKB-KW"/>
</dbReference>
<keyword evidence="6" id="KW-0547">Nucleotide-binding</keyword>
<evidence type="ECO:0000313" key="11">
    <source>
        <dbReference type="EMBL" id="OIQ70527.1"/>
    </source>
</evidence>
<sequence>MPDQTIPASPLPADGPAPRVVLVGPPGSGKSTVATALARHWGVAVRDTDADVEDAAGKPIREIFVDDGEAVFRAWEHDAVLRALREHEGVLALGGGAVLDPATQEGLSDYRARGGTVVFLDVSLRHAAPRVGFATSRPLLLGNPRAQWQQLMDARRGTYEAVSDMRLLTDDQTPEEVAAQIDAELAARDRGATAGATGNNEEPA</sequence>
<keyword evidence="9" id="KW-0057">Aromatic amino acid biosynthesis</keyword>
<dbReference type="UniPathway" id="UPA00053">
    <property type="reaction ID" value="UER00088"/>
</dbReference>
<dbReference type="PANTHER" id="PTHR21087:SF16">
    <property type="entry name" value="SHIKIMATE KINASE 1, CHLOROPLASTIC"/>
    <property type="match status" value="1"/>
</dbReference>
<keyword evidence="5 11" id="KW-0808">Transferase</keyword>
<dbReference type="InterPro" id="IPR031322">
    <property type="entry name" value="Shikimate/glucono_kinase"/>
</dbReference>
<dbReference type="InterPro" id="IPR000623">
    <property type="entry name" value="Shikimate_kinase/TSH1"/>
</dbReference>
<dbReference type="GO" id="GO:0005524">
    <property type="term" value="F:ATP binding"/>
    <property type="evidence" value="ECO:0007669"/>
    <property type="project" value="UniProtKB-KW"/>
</dbReference>